<sequence length="64" mass="6704">MTWIYLAVGLAVAGLAPVALLTARVLVAVRGLTREMERTARRLESVRSTAIASAGRIEGPGGVK</sequence>
<organism evidence="2 3">
    <name type="scientific">Sphaerisporangium krabiense</name>
    <dbReference type="NCBI Taxonomy" id="763782"/>
    <lineage>
        <taxon>Bacteria</taxon>
        <taxon>Bacillati</taxon>
        <taxon>Actinomycetota</taxon>
        <taxon>Actinomycetes</taxon>
        <taxon>Streptosporangiales</taxon>
        <taxon>Streptosporangiaceae</taxon>
        <taxon>Sphaerisporangium</taxon>
    </lineage>
</organism>
<reference evidence="2 3" key="1">
    <citation type="submission" date="2020-08" db="EMBL/GenBank/DDBJ databases">
        <title>Sequencing the genomes of 1000 actinobacteria strains.</title>
        <authorList>
            <person name="Klenk H.-P."/>
        </authorList>
    </citation>
    <scope>NUCLEOTIDE SEQUENCE [LARGE SCALE GENOMIC DNA]</scope>
    <source>
        <strain evidence="2 3">DSM 45790</strain>
    </source>
</reference>
<keyword evidence="1" id="KW-0472">Membrane</keyword>
<dbReference type="RefSeq" id="WP_184617509.1">
    <property type="nucleotide sequence ID" value="NZ_BOOS01000009.1"/>
</dbReference>
<gene>
    <name evidence="2" type="ORF">BJ981_006935</name>
</gene>
<dbReference type="AlphaFoldDB" id="A0A7W8ZBW0"/>
<dbReference type="EMBL" id="JACHBR010000002">
    <property type="protein sequence ID" value="MBB5631171.1"/>
    <property type="molecule type" value="Genomic_DNA"/>
</dbReference>
<dbReference type="Proteomes" id="UP000588112">
    <property type="component" value="Unassembled WGS sequence"/>
</dbReference>
<evidence type="ECO:0000256" key="1">
    <source>
        <dbReference type="SAM" id="Phobius"/>
    </source>
</evidence>
<proteinExistence type="predicted"/>
<evidence type="ECO:0000313" key="2">
    <source>
        <dbReference type="EMBL" id="MBB5631171.1"/>
    </source>
</evidence>
<keyword evidence="1" id="KW-0812">Transmembrane</keyword>
<keyword evidence="1" id="KW-1133">Transmembrane helix</keyword>
<name>A0A7W8ZBW0_9ACTN</name>
<protein>
    <submittedName>
        <fullName evidence="2">Uncharacterized protein</fullName>
    </submittedName>
</protein>
<evidence type="ECO:0000313" key="3">
    <source>
        <dbReference type="Proteomes" id="UP000588112"/>
    </source>
</evidence>
<keyword evidence="3" id="KW-1185">Reference proteome</keyword>
<feature type="transmembrane region" description="Helical" evidence="1">
    <location>
        <begin position="6"/>
        <end position="32"/>
    </location>
</feature>
<comment type="caution">
    <text evidence="2">The sequence shown here is derived from an EMBL/GenBank/DDBJ whole genome shotgun (WGS) entry which is preliminary data.</text>
</comment>
<accession>A0A7W8ZBW0</accession>